<dbReference type="InterPro" id="IPR007541">
    <property type="entry name" value="Uncharacterised_BSP"/>
</dbReference>
<dbReference type="Pfam" id="PF00754">
    <property type="entry name" value="F5_F8_type_C"/>
    <property type="match status" value="1"/>
</dbReference>
<dbReference type="SUPFAM" id="SSF49785">
    <property type="entry name" value="Galactose-binding domain-like"/>
    <property type="match status" value="1"/>
</dbReference>
<dbReference type="PANTHER" id="PTHR33321">
    <property type="match status" value="1"/>
</dbReference>
<organism evidence="2 3">
    <name type="scientific">Sphingobacterium hungaricum</name>
    <dbReference type="NCBI Taxonomy" id="2082723"/>
    <lineage>
        <taxon>Bacteria</taxon>
        <taxon>Pseudomonadati</taxon>
        <taxon>Bacteroidota</taxon>
        <taxon>Sphingobacteriia</taxon>
        <taxon>Sphingobacteriales</taxon>
        <taxon>Sphingobacteriaceae</taxon>
        <taxon>Sphingobacterium</taxon>
    </lineage>
</organism>
<evidence type="ECO:0000259" key="1">
    <source>
        <dbReference type="Pfam" id="PF00754"/>
    </source>
</evidence>
<dbReference type="AlphaFoldDB" id="A0A928UY64"/>
<dbReference type="Proteomes" id="UP000616201">
    <property type="component" value="Unassembled WGS sequence"/>
</dbReference>
<evidence type="ECO:0000313" key="3">
    <source>
        <dbReference type="Proteomes" id="UP000616201"/>
    </source>
</evidence>
<dbReference type="PANTHER" id="PTHR33321:SF12">
    <property type="entry name" value="PLANT BASIC SECRETORY PROTEIN (BSP) FAMILY PROTEIN"/>
    <property type="match status" value="1"/>
</dbReference>
<comment type="caution">
    <text evidence="2">The sequence shown here is derived from an EMBL/GenBank/DDBJ whole genome shotgun (WGS) entry which is preliminary data.</text>
</comment>
<evidence type="ECO:0000313" key="2">
    <source>
        <dbReference type="EMBL" id="MBE8713601.1"/>
    </source>
</evidence>
<keyword evidence="3" id="KW-1185">Reference proteome</keyword>
<dbReference type="SUPFAM" id="SSF55486">
    <property type="entry name" value="Metalloproteases ('zincins'), catalytic domain"/>
    <property type="match status" value="1"/>
</dbReference>
<sequence>MRILLAPIANALVVLFLVFSTSSCVKNEKPIIPEEEIEEPENAAKDPISVNDVTSKGILTVSQENPSGAQGNEGSSKLIDNNKDTKFLIFDFKPDFYIQLELDSARLIGAYEFTTGNDADGRDPMDWTITGSNDGTNWEVVDRQIGEQLRSRKLTKRFDFKNSKKFKYYRWNITSVYYGDVFQASEFRLLEVPREQQELKPITYVDSISKDGLTLHFINKTGSQQLAYQEKMIETFFTNYPKLLNDFNPNAQKSLYFIVDPTYDGVAYAIGKVVVYSYNYMQSNPKDIDVVTHEIMHHIQAYSGGAPGWLSEGIADYVRYAYGLDNAGAGWSLPNFQSNQSYTDAYRVTARFLAWIEKHVKPGFVKDVDQAIRNKTYTEAFWQANTGKNVDDLWAKYASNPAL</sequence>
<dbReference type="EMBL" id="PRDK01000004">
    <property type="protein sequence ID" value="MBE8713601.1"/>
    <property type="molecule type" value="Genomic_DNA"/>
</dbReference>
<proteinExistence type="predicted"/>
<dbReference type="RefSeq" id="WP_196935530.1">
    <property type="nucleotide sequence ID" value="NZ_MU158698.1"/>
</dbReference>
<dbReference type="InterPro" id="IPR008979">
    <property type="entry name" value="Galactose-bd-like_sf"/>
</dbReference>
<reference evidence="2" key="1">
    <citation type="submission" date="2018-02" db="EMBL/GenBank/DDBJ databases">
        <authorList>
            <person name="Vasarhelyi B.M."/>
            <person name="Deshmukh S."/>
            <person name="Balint B."/>
            <person name="Kukolya J."/>
        </authorList>
    </citation>
    <scope>NUCLEOTIDE SEQUENCE</scope>
    <source>
        <strain evidence="2">KB22</strain>
    </source>
</reference>
<accession>A0A928UY64</accession>
<dbReference type="Pfam" id="PF04450">
    <property type="entry name" value="BSP"/>
    <property type="match status" value="1"/>
</dbReference>
<feature type="domain" description="F5/8 type C" evidence="1">
    <location>
        <begin position="64"/>
        <end position="175"/>
    </location>
</feature>
<gene>
    <name evidence="2" type="ORF">C4F49_07905</name>
</gene>
<dbReference type="PROSITE" id="PS51257">
    <property type="entry name" value="PROKAR_LIPOPROTEIN"/>
    <property type="match status" value="1"/>
</dbReference>
<dbReference type="Gene3D" id="2.60.120.260">
    <property type="entry name" value="Galactose-binding domain-like"/>
    <property type="match status" value="1"/>
</dbReference>
<protein>
    <recommendedName>
        <fullName evidence="1">F5/8 type C domain-containing protein</fullName>
    </recommendedName>
</protein>
<name>A0A928UY64_9SPHI</name>
<dbReference type="InterPro" id="IPR000421">
    <property type="entry name" value="FA58C"/>
</dbReference>